<evidence type="ECO:0000313" key="3">
    <source>
        <dbReference type="Proteomes" id="UP000221250"/>
    </source>
</evidence>
<accession>A0A1S6L2X2</accession>
<organism evidence="2 3">
    <name type="scientific">Erwinia phage vB_EamM_Yoloswag</name>
    <dbReference type="NCBI Taxonomy" id="1958956"/>
    <lineage>
        <taxon>Viruses</taxon>
        <taxon>Duplodnaviria</taxon>
        <taxon>Heunggongvirae</taxon>
        <taxon>Uroviricota</taxon>
        <taxon>Caudoviricetes</taxon>
        <taxon>Yoloswagvirus</taxon>
        <taxon>Yoloswagvirus yoloswag</taxon>
    </lineage>
</organism>
<feature type="transmembrane region" description="Helical" evidence="1">
    <location>
        <begin position="36"/>
        <end position="57"/>
    </location>
</feature>
<keyword evidence="1" id="KW-0812">Transmembrane</keyword>
<dbReference type="EMBL" id="KY448244">
    <property type="protein sequence ID" value="AQT28535.1"/>
    <property type="molecule type" value="Genomic_DNA"/>
</dbReference>
<dbReference type="Proteomes" id="UP000221250">
    <property type="component" value="Segment"/>
</dbReference>
<sequence length="63" mass="7272">MKRFLIQSAIFIVYCIVFGIVAHMLGAAAFYYSENLWIGVGTNTGFIFLFLCLFFIVTRRNRP</sequence>
<proteinExistence type="predicted"/>
<keyword evidence="1" id="KW-1133">Transmembrane helix</keyword>
<protein>
    <submittedName>
        <fullName evidence="2">Uncharacterized protein</fullName>
    </submittedName>
</protein>
<feature type="transmembrane region" description="Helical" evidence="1">
    <location>
        <begin position="9"/>
        <end position="30"/>
    </location>
</feature>
<evidence type="ECO:0000256" key="1">
    <source>
        <dbReference type="SAM" id="Phobius"/>
    </source>
</evidence>
<reference evidence="2 3" key="1">
    <citation type="submission" date="2017-01" db="EMBL/GenBank/DDBJ databases">
        <authorList>
            <person name="Mah S.A."/>
            <person name="Swanson W.J."/>
            <person name="Moy G.W."/>
            <person name="Vacquier V.D."/>
        </authorList>
    </citation>
    <scope>NUCLEOTIDE SEQUENCE [LARGE SCALE GENOMIC DNA]</scope>
</reference>
<evidence type="ECO:0000313" key="2">
    <source>
        <dbReference type="EMBL" id="AQT28535.1"/>
    </source>
</evidence>
<keyword evidence="1" id="KW-0472">Membrane</keyword>
<name>A0A1S6L2X2_9CAUD</name>
<keyword evidence="3" id="KW-1185">Reference proteome</keyword>
<gene>
    <name evidence="2" type="ORF">YOLOSWAG_51</name>
</gene>